<evidence type="ECO:0000256" key="3">
    <source>
        <dbReference type="ARBA" id="ARBA00022630"/>
    </source>
</evidence>
<reference evidence="7" key="1">
    <citation type="journal article" date="2014" name="FEBS Lett.">
        <title>Identification and comparative analysis of a genomic island in Mycobacterium avium subsp. hominissuis.</title>
        <authorList>
            <person name="Lahiri A."/>
            <person name="Sanchini A."/>
            <person name="Semmler T."/>
            <person name="Schafer H."/>
            <person name="Lewin A."/>
        </authorList>
    </citation>
    <scope>NUCLEOTIDE SEQUENCE</scope>
    <source>
        <strain evidence="7">2721</strain>
    </source>
</reference>
<comment type="similarity">
    <text evidence="2">Belongs to the FAD-binding monooxygenase family.</text>
</comment>
<dbReference type="RefSeq" id="WP_051599028.1">
    <property type="nucleotide sequence ID" value="NZ_FKJN01000054.1"/>
</dbReference>
<sequence length="535" mass="59144">MIVGGGIAGLLAGAYLRKVGVKRIRIVDQAGGVGGTWYWNRYPGVMCDVESYQYLPMLEELDYIPTRRYAFGEEIRHHLQAVADRFDLVSDALFHTGVTRAVWNDDAGRWTVHTDRGDELSCRYYVLSVGILNLMKLPVIAGMDDFGGRAFHTARWDYDYTGGAPGEALTRLADQAIALIGTGASGLQTLLPLAKAARHVYVFQRTPSAIGVRGNRPTDPSFAEGLTPGWQKARMDNFQSIMLGRPVETDLTDDGWTHHYAAVQNPPRINGANIEEFMRMAEELDFGIMEAHRRLVDQQVTDPKVAAALKPYYRYLCKRPCFHDEYFGAFNRANVTLVDCPAGIERITERGPVVDEHQYEVDCIVYGTGFEAEITPLQRRVGHDIIGRHGITLAEKWADGAASLFGMMSRGFPNMFVMPAPGQQSVVTVNYTQVAVLGAEFISGLVALLGDQGVAVFDVKAEAEADWIQQIVDTYVDPSAVMSACTPSRLNNEGDPGGVKPRDTNYGRGFGDYFAYRDLLKCWLAAGDFDELDLA</sequence>
<keyword evidence="6" id="KW-0560">Oxidoreductase</keyword>
<keyword evidence="3" id="KW-0285">Flavoprotein</keyword>
<name>A0A088DJ75_MYCAV</name>
<dbReference type="AlphaFoldDB" id="A0A088DJ75"/>
<evidence type="ECO:0000313" key="7">
    <source>
        <dbReference type="EMBL" id="AIL92346.1"/>
    </source>
</evidence>
<dbReference type="PANTHER" id="PTHR43098">
    <property type="entry name" value="L-ORNITHINE N(5)-MONOOXYGENASE-RELATED"/>
    <property type="match status" value="1"/>
</dbReference>
<evidence type="ECO:0000256" key="1">
    <source>
        <dbReference type="ARBA" id="ARBA00001974"/>
    </source>
</evidence>
<dbReference type="Gene3D" id="3.50.50.60">
    <property type="entry name" value="FAD/NAD(P)-binding domain"/>
    <property type="match status" value="2"/>
</dbReference>
<keyword evidence="5" id="KW-0521">NADP</keyword>
<evidence type="ECO:0000256" key="4">
    <source>
        <dbReference type="ARBA" id="ARBA00022827"/>
    </source>
</evidence>
<dbReference type="Pfam" id="PF13450">
    <property type="entry name" value="NAD_binding_8"/>
    <property type="match status" value="1"/>
</dbReference>
<accession>A0A088DJ75</accession>
<protein>
    <submittedName>
        <fullName evidence="7">Cyclohexanone monooxygenase</fullName>
    </submittedName>
</protein>
<dbReference type="InterPro" id="IPR036188">
    <property type="entry name" value="FAD/NAD-bd_sf"/>
</dbReference>
<proteinExistence type="inferred from homology"/>
<comment type="cofactor">
    <cofactor evidence="1">
        <name>FAD</name>
        <dbReference type="ChEBI" id="CHEBI:57692"/>
    </cofactor>
</comment>
<keyword evidence="4" id="KW-0274">FAD</keyword>
<dbReference type="GO" id="GO:0016709">
    <property type="term" value="F:oxidoreductase activity, acting on paired donors, with incorporation or reduction of molecular oxygen, NAD(P)H as one donor, and incorporation of one atom of oxygen"/>
    <property type="evidence" value="ECO:0007669"/>
    <property type="project" value="UniProtKB-ARBA"/>
</dbReference>
<evidence type="ECO:0000256" key="6">
    <source>
        <dbReference type="ARBA" id="ARBA00023002"/>
    </source>
</evidence>
<evidence type="ECO:0000256" key="2">
    <source>
        <dbReference type="ARBA" id="ARBA00010139"/>
    </source>
</evidence>
<organism evidence="7">
    <name type="scientific">Mycobacterium avium subsp. hominissuis</name>
    <dbReference type="NCBI Taxonomy" id="439334"/>
    <lineage>
        <taxon>Bacteria</taxon>
        <taxon>Bacillati</taxon>
        <taxon>Actinomycetota</taxon>
        <taxon>Actinomycetes</taxon>
        <taxon>Mycobacteriales</taxon>
        <taxon>Mycobacteriaceae</taxon>
        <taxon>Mycobacterium</taxon>
        <taxon>Mycobacterium avium complex (MAC)</taxon>
    </lineage>
</organism>
<dbReference type="SUPFAM" id="SSF51905">
    <property type="entry name" value="FAD/NAD(P)-binding domain"/>
    <property type="match status" value="2"/>
</dbReference>
<keyword evidence="7" id="KW-0503">Monooxygenase</keyword>
<dbReference type="PANTHER" id="PTHR43098:SF2">
    <property type="entry name" value="FAD-BINDING MONOOXYGENASE AUSB-RELATED"/>
    <property type="match status" value="1"/>
</dbReference>
<dbReference type="InterPro" id="IPR050775">
    <property type="entry name" value="FAD-binding_Monooxygenases"/>
</dbReference>
<evidence type="ECO:0000256" key="5">
    <source>
        <dbReference type="ARBA" id="ARBA00022857"/>
    </source>
</evidence>
<dbReference type="EMBL" id="KM105871">
    <property type="protein sequence ID" value="AIL92346.1"/>
    <property type="molecule type" value="Genomic_DNA"/>
</dbReference>